<dbReference type="SUPFAM" id="SSF81593">
    <property type="entry name" value="Nucleotidyltransferase substrate binding subunit/domain"/>
    <property type="match status" value="1"/>
</dbReference>
<evidence type="ECO:0000313" key="2">
    <source>
        <dbReference type="EMBL" id="QTA78966.1"/>
    </source>
</evidence>
<dbReference type="InterPro" id="IPR007842">
    <property type="entry name" value="HEPN_dom"/>
</dbReference>
<dbReference type="KEGG" id="dli:dnl_12130"/>
<dbReference type="EMBL" id="CP061799">
    <property type="protein sequence ID" value="QTA78966.1"/>
    <property type="molecule type" value="Genomic_DNA"/>
</dbReference>
<evidence type="ECO:0000259" key="1">
    <source>
        <dbReference type="Pfam" id="PF05168"/>
    </source>
</evidence>
<dbReference type="AlphaFoldDB" id="A0A975B542"/>
<dbReference type="Gene3D" id="1.20.120.330">
    <property type="entry name" value="Nucleotidyltransferases domain 2"/>
    <property type="match status" value="1"/>
</dbReference>
<gene>
    <name evidence="2" type="ORF">dnl_12130</name>
</gene>
<dbReference type="RefSeq" id="WP_246514870.1">
    <property type="nucleotide sequence ID" value="NZ_CP061799.1"/>
</dbReference>
<sequence>MLHIALEKILEAFICLHSNDIAPRLHNLVRLSEFSGITFEQKHTDFLSEMNPFNIEGRYPELWGPIPSQKEAEYLLTQTEEMLNG</sequence>
<protein>
    <submittedName>
        <fullName evidence="2">HEPN domain-containing protein</fullName>
    </submittedName>
</protein>
<keyword evidence="3" id="KW-1185">Reference proteome</keyword>
<proteinExistence type="predicted"/>
<organism evidence="2 3">
    <name type="scientific">Desulfonema limicola</name>
    <dbReference type="NCBI Taxonomy" id="45656"/>
    <lineage>
        <taxon>Bacteria</taxon>
        <taxon>Pseudomonadati</taxon>
        <taxon>Thermodesulfobacteriota</taxon>
        <taxon>Desulfobacteria</taxon>
        <taxon>Desulfobacterales</taxon>
        <taxon>Desulfococcaceae</taxon>
        <taxon>Desulfonema</taxon>
    </lineage>
</organism>
<dbReference type="Proteomes" id="UP000663720">
    <property type="component" value="Chromosome"/>
</dbReference>
<name>A0A975B542_9BACT</name>
<accession>A0A975B542</accession>
<dbReference type="Pfam" id="PF05168">
    <property type="entry name" value="HEPN"/>
    <property type="match status" value="1"/>
</dbReference>
<feature type="domain" description="HEPN" evidence="1">
    <location>
        <begin position="2"/>
        <end position="84"/>
    </location>
</feature>
<reference evidence="2" key="1">
    <citation type="journal article" date="2021" name="Microb. Physiol.">
        <title>Proteogenomic Insights into the Physiology of Marine, Sulfate-Reducing, Filamentous Desulfonema limicola and Desulfonema magnum.</title>
        <authorList>
            <person name="Schnaars V."/>
            <person name="Wohlbrand L."/>
            <person name="Scheve S."/>
            <person name="Hinrichs C."/>
            <person name="Reinhardt R."/>
            <person name="Rabus R."/>
        </authorList>
    </citation>
    <scope>NUCLEOTIDE SEQUENCE</scope>
    <source>
        <strain evidence="2">5ac10</strain>
    </source>
</reference>
<evidence type="ECO:0000313" key="3">
    <source>
        <dbReference type="Proteomes" id="UP000663720"/>
    </source>
</evidence>